<feature type="compositionally biased region" description="Low complexity" evidence="1">
    <location>
        <begin position="281"/>
        <end position="292"/>
    </location>
</feature>
<dbReference type="SUPFAM" id="SSF52799">
    <property type="entry name" value="(Phosphotyrosine protein) phosphatases II"/>
    <property type="match status" value="1"/>
</dbReference>
<sequence length="453" mass="49099">GERYREGFEEGSDEERSQEGSEDGPNKHGVVAVHCKAGLGRTGTLLGVFLMRHFDMSARETLGFMRIMRPGSVVGPQQNWLEHNTIRIQGLFERRLFGKDDVRVSKRLAKLLIHPHVDYEQVFLKAIGEGIVSSTLLPDEDEEEEEDDDDEDDEDDEDEHVEYKGEADRGTTTTTANKEKEQDDNNSVNKEMLELVGPPSSIDLKEVVGEDEVAGESEGEGEDEADTQLDITTTGHDLSKQARVTEPQDRQGLLTKPSSGGLGTQCIDGQEYIIPVQPRKQYQYQHQHQQLQPSHRRANSQRREKGNGQDDTKETETDVVGSSAPGPALMSASTFGSSDSGSSSGSSNGGGGANASCTLTELAGGGGVSTTCRRDGNCNSGDRARGNNSSLPLWCADDDASGGSTKCTGKDTNDNNGYDMNNNDSSRKVLQLLNDSPSPPSLNDIAVGEWFGK</sequence>
<feature type="compositionally biased region" description="Basic and acidic residues" evidence="1">
    <location>
        <begin position="301"/>
        <end position="316"/>
    </location>
</feature>
<dbReference type="InterPro" id="IPR000340">
    <property type="entry name" value="Dual-sp_phosphatase_cat-dom"/>
</dbReference>
<feature type="compositionally biased region" description="Acidic residues" evidence="1">
    <location>
        <begin position="209"/>
        <end position="227"/>
    </location>
</feature>
<feature type="compositionally biased region" description="Basic and acidic residues" evidence="1">
    <location>
        <begin position="1"/>
        <end position="19"/>
    </location>
</feature>
<dbReference type="OrthoDB" id="5632at2759"/>
<dbReference type="Proteomes" id="UP000749646">
    <property type="component" value="Unassembled WGS sequence"/>
</dbReference>
<feature type="domain" description="Tyrosine specific protein phosphatases" evidence="2">
    <location>
        <begin position="6"/>
        <end position="80"/>
    </location>
</feature>
<dbReference type="PANTHER" id="PTHR23339">
    <property type="entry name" value="TYROSINE SPECIFIC PROTEIN PHOSPHATASE AND DUAL SPECIFICITY PROTEIN PHOSPHATASE"/>
    <property type="match status" value="1"/>
</dbReference>
<feature type="non-terminal residue" evidence="3">
    <location>
        <position position="1"/>
    </location>
</feature>
<keyword evidence="3" id="KW-0132">Cell division</keyword>
<accession>A0A9P6IS25</accession>
<feature type="region of interest" description="Disordered" evidence="1">
    <location>
        <begin position="1"/>
        <end position="28"/>
    </location>
</feature>
<reference evidence="3" key="1">
    <citation type="journal article" date="2020" name="Fungal Divers.">
        <title>Resolving the Mortierellaceae phylogeny through synthesis of multi-gene phylogenetics and phylogenomics.</title>
        <authorList>
            <person name="Vandepol N."/>
            <person name="Liber J."/>
            <person name="Desiro A."/>
            <person name="Na H."/>
            <person name="Kennedy M."/>
            <person name="Barry K."/>
            <person name="Grigoriev I.V."/>
            <person name="Miller A.N."/>
            <person name="O'Donnell K."/>
            <person name="Stajich J.E."/>
            <person name="Bonito G."/>
        </authorList>
    </citation>
    <scope>NUCLEOTIDE SEQUENCE</scope>
    <source>
        <strain evidence="3">MES-2147</strain>
    </source>
</reference>
<dbReference type="PROSITE" id="PS50056">
    <property type="entry name" value="TYR_PHOSPHATASE_2"/>
    <property type="match status" value="1"/>
</dbReference>
<dbReference type="EMBL" id="JAAAHW010007957">
    <property type="protein sequence ID" value="KAF9945621.1"/>
    <property type="molecule type" value="Genomic_DNA"/>
</dbReference>
<keyword evidence="3" id="KW-0131">Cell cycle</keyword>
<organism evidence="3 4">
    <name type="scientific">Modicella reniformis</name>
    <dbReference type="NCBI Taxonomy" id="1440133"/>
    <lineage>
        <taxon>Eukaryota</taxon>
        <taxon>Fungi</taxon>
        <taxon>Fungi incertae sedis</taxon>
        <taxon>Mucoromycota</taxon>
        <taxon>Mortierellomycotina</taxon>
        <taxon>Mortierellomycetes</taxon>
        <taxon>Mortierellales</taxon>
        <taxon>Mortierellaceae</taxon>
        <taxon>Modicella</taxon>
    </lineage>
</organism>
<evidence type="ECO:0000313" key="4">
    <source>
        <dbReference type="Proteomes" id="UP000749646"/>
    </source>
</evidence>
<proteinExistence type="predicted"/>
<dbReference type="InterPro" id="IPR016130">
    <property type="entry name" value="Tyr_Pase_AS"/>
</dbReference>
<dbReference type="InterPro" id="IPR029021">
    <property type="entry name" value="Prot-tyrosine_phosphatase-like"/>
</dbReference>
<dbReference type="GO" id="GO:0051301">
    <property type="term" value="P:cell division"/>
    <property type="evidence" value="ECO:0007669"/>
    <property type="project" value="UniProtKB-KW"/>
</dbReference>
<feature type="compositionally biased region" description="Acidic residues" evidence="1">
    <location>
        <begin position="138"/>
        <end position="160"/>
    </location>
</feature>
<dbReference type="InterPro" id="IPR000387">
    <property type="entry name" value="Tyr_Pase_dom"/>
</dbReference>
<comment type="caution">
    <text evidence="3">The sequence shown here is derived from an EMBL/GenBank/DDBJ whole genome shotgun (WGS) entry which is preliminary data.</text>
</comment>
<feature type="region of interest" description="Disordered" evidence="1">
    <location>
        <begin position="400"/>
        <end position="419"/>
    </location>
</feature>
<feature type="region of interest" description="Disordered" evidence="1">
    <location>
        <begin position="134"/>
        <end position="393"/>
    </location>
</feature>
<dbReference type="Pfam" id="PF00782">
    <property type="entry name" value="DSPc"/>
    <property type="match status" value="1"/>
</dbReference>
<evidence type="ECO:0000313" key="3">
    <source>
        <dbReference type="EMBL" id="KAF9945621.1"/>
    </source>
</evidence>
<dbReference type="AlphaFoldDB" id="A0A9P6IS25"/>
<evidence type="ECO:0000256" key="1">
    <source>
        <dbReference type="SAM" id="MobiDB-lite"/>
    </source>
</evidence>
<dbReference type="PROSITE" id="PS00383">
    <property type="entry name" value="TYR_PHOSPHATASE_1"/>
    <property type="match status" value="1"/>
</dbReference>
<protein>
    <submittedName>
        <fullName evidence="3">Cell division control protein 14</fullName>
    </submittedName>
</protein>
<dbReference type="Gene3D" id="3.90.190.10">
    <property type="entry name" value="Protein tyrosine phosphatase superfamily"/>
    <property type="match status" value="1"/>
</dbReference>
<evidence type="ECO:0000259" key="2">
    <source>
        <dbReference type="PROSITE" id="PS50056"/>
    </source>
</evidence>
<keyword evidence="4" id="KW-1185">Reference proteome</keyword>
<gene>
    <name evidence="3" type="primary">CDC14</name>
    <name evidence="3" type="ORF">BGZ65_010546</name>
</gene>
<name>A0A9P6IS25_9FUNG</name>
<feature type="compositionally biased region" description="Low complexity" evidence="1">
    <location>
        <begin position="331"/>
        <end position="346"/>
    </location>
</feature>
<dbReference type="InterPro" id="IPR050561">
    <property type="entry name" value="PTP"/>
</dbReference>